<name>A0A8K0X7B3_9PEZI</name>
<feature type="transmembrane region" description="Helical" evidence="1">
    <location>
        <begin position="78"/>
        <end position="96"/>
    </location>
</feature>
<dbReference type="AlphaFoldDB" id="A0A8K0X7B3"/>
<reference evidence="2" key="1">
    <citation type="journal article" date="2021" name="Nat. Commun.">
        <title>Genetic determinants of endophytism in the Arabidopsis root mycobiome.</title>
        <authorList>
            <person name="Mesny F."/>
            <person name="Miyauchi S."/>
            <person name="Thiergart T."/>
            <person name="Pickel B."/>
            <person name="Atanasova L."/>
            <person name="Karlsson M."/>
            <person name="Huettel B."/>
            <person name="Barry K.W."/>
            <person name="Haridas S."/>
            <person name="Chen C."/>
            <person name="Bauer D."/>
            <person name="Andreopoulos W."/>
            <person name="Pangilinan J."/>
            <person name="LaButti K."/>
            <person name="Riley R."/>
            <person name="Lipzen A."/>
            <person name="Clum A."/>
            <person name="Drula E."/>
            <person name="Henrissat B."/>
            <person name="Kohler A."/>
            <person name="Grigoriev I.V."/>
            <person name="Martin F.M."/>
            <person name="Hacquard S."/>
        </authorList>
    </citation>
    <scope>NUCLEOTIDE SEQUENCE</scope>
    <source>
        <strain evidence="2">MPI-CAGE-AT-0016</strain>
    </source>
</reference>
<keyword evidence="3" id="KW-1185">Reference proteome</keyword>
<feature type="transmembrane region" description="Helical" evidence="1">
    <location>
        <begin position="108"/>
        <end position="124"/>
    </location>
</feature>
<gene>
    <name evidence="2" type="ORF">B0T11DRAFT_275969</name>
</gene>
<organism evidence="2 3">
    <name type="scientific">Plectosphaerella cucumerina</name>
    <dbReference type="NCBI Taxonomy" id="40658"/>
    <lineage>
        <taxon>Eukaryota</taxon>
        <taxon>Fungi</taxon>
        <taxon>Dikarya</taxon>
        <taxon>Ascomycota</taxon>
        <taxon>Pezizomycotina</taxon>
        <taxon>Sordariomycetes</taxon>
        <taxon>Hypocreomycetidae</taxon>
        <taxon>Glomerellales</taxon>
        <taxon>Plectosphaerellaceae</taxon>
        <taxon>Plectosphaerella</taxon>
    </lineage>
</organism>
<feature type="transmembrane region" description="Helical" evidence="1">
    <location>
        <begin position="51"/>
        <end position="71"/>
    </location>
</feature>
<feature type="transmembrane region" description="Helical" evidence="1">
    <location>
        <begin position="7"/>
        <end position="23"/>
    </location>
</feature>
<sequence length="125" mass="12790">MSTLNKISIAIGAIPIGFGINWFRDTSSGLSFFDLALPASGSAHRATVECLGAVIGVRNLFMGIGIITAGLFREKRTLGVLLLSVALVAVVDGVAMDTATGGGAMGHWSYAPVVAALGIANLWTA</sequence>
<keyword evidence="1" id="KW-0812">Transmembrane</keyword>
<evidence type="ECO:0000256" key="1">
    <source>
        <dbReference type="SAM" id="Phobius"/>
    </source>
</evidence>
<dbReference type="Proteomes" id="UP000813385">
    <property type="component" value="Unassembled WGS sequence"/>
</dbReference>
<keyword evidence="1" id="KW-0472">Membrane</keyword>
<dbReference type="EMBL" id="JAGPXD010000002">
    <property type="protein sequence ID" value="KAH7367771.1"/>
    <property type="molecule type" value="Genomic_DNA"/>
</dbReference>
<dbReference type="OrthoDB" id="5216128at2759"/>
<evidence type="ECO:0000313" key="3">
    <source>
        <dbReference type="Proteomes" id="UP000813385"/>
    </source>
</evidence>
<comment type="caution">
    <text evidence="2">The sequence shown here is derived from an EMBL/GenBank/DDBJ whole genome shotgun (WGS) entry which is preliminary data.</text>
</comment>
<dbReference type="InterPro" id="IPR025363">
    <property type="entry name" value="DUF4267"/>
</dbReference>
<keyword evidence="1" id="KW-1133">Transmembrane helix</keyword>
<protein>
    <submittedName>
        <fullName evidence="2">Uncharacterized protein</fullName>
    </submittedName>
</protein>
<proteinExistence type="predicted"/>
<dbReference type="Pfam" id="PF14087">
    <property type="entry name" value="DUF4267"/>
    <property type="match status" value="1"/>
</dbReference>
<evidence type="ECO:0000313" key="2">
    <source>
        <dbReference type="EMBL" id="KAH7367771.1"/>
    </source>
</evidence>
<accession>A0A8K0X7B3</accession>